<dbReference type="Pfam" id="PF00106">
    <property type="entry name" value="adh_short"/>
    <property type="match status" value="1"/>
</dbReference>
<evidence type="ECO:0000313" key="6">
    <source>
        <dbReference type="Proteomes" id="UP001595617"/>
    </source>
</evidence>
<dbReference type="CDD" id="cd05233">
    <property type="entry name" value="SDR_c"/>
    <property type="match status" value="1"/>
</dbReference>
<proteinExistence type="inferred from homology"/>
<evidence type="ECO:0000313" key="5">
    <source>
        <dbReference type="EMBL" id="MFC3853756.1"/>
    </source>
</evidence>
<dbReference type="EC" id="1.-.-.-" evidence="5"/>
<dbReference type="InterPro" id="IPR036291">
    <property type="entry name" value="NAD(P)-bd_dom_sf"/>
</dbReference>
<keyword evidence="2 5" id="KW-0560">Oxidoreductase</keyword>
<sequence length="267" mass="29806">MAPADSPKLVLITGATSGIGAAYARRLAEQGYDLWLTGRRMAILDALADELRAAYDVEVQAESVDLSHEAELDTLVGRVQACQRLHGLINNAGYADDGTFHLMTPQRHRAQMRVHMEATTLLAQAALPHLEVARGFLINVASLASWMPTPGSPLYGPTKAFVRLFTETLALTYHQTGIRFQALCPGFVITDFHARMGLDPDQFYHKRGPAKAFPAAWVVERSLRDLNKPTVICSPGMHYRFLAWLIRYTPRRLLYRLLKVGMKSRYG</sequence>
<accession>A0ABV8A286</accession>
<dbReference type="RefSeq" id="WP_380697208.1">
    <property type="nucleotide sequence ID" value="NZ_JBHRYR010000003.1"/>
</dbReference>
<dbReference type="SUPFAM" id="SSF51735">
    <property type="entry name" value="NAD(P)-binding Rossmann-fold domains"/>
    <property type="match status" value="1"/>
</dbReference>
<gene>
    <name evidence="5" type="ORF">ACFOOG_13010</name>
</gene>
<dbReference type="PRINTS" id="PR00080">
    <property type="entry name" value="SDRFAMILY"/>
</dbReference>
<dbReference type="PRINTS" id="PR00081">
    <property type="entry name" value="GDHRDH"/>
</dbReference>
<dbReference type="EMBL" id="JBHRYR010000003">
    <property type="protein sequence ID" value="MFC3853756.1"/>
    <property type="molecule type" value="Genomic_DNA"/>
</dbReference>
<evidence type="ECO:0000256" key="3">
    <source>
        <dbReference type="RuleBase" id="RU000363"/>
    </source>
</evidence>
<keyword evidence="6" id="KW-1185">Reference proteome</keyword>
<dbReference type="PANTHER" id="PTHR44196">
    <property type="entry name" value="DEHYDROGENASE/REDUCTASE SDR FAMILY MEMBER 7B"/>
    <property type="match status" value="1"/>
</dbReference>
<dbReference type="PIRSF" id="PIRSF000126">
    <property type="entry name" value="11-beta-HSD1"/>
    <property type="match status" value="1"/>
</dbReference>
<evidence type="ECO:0000256" key="1">
    <source>
        <dbReference type="ARBA" id="ARBA00006484"/>
    </source>
</evidence>
<dbReference type="Proteomes" id="UP001595617">
    <property type="component" value="Unassembled WGS sequence"/>
</dbReference>
<comment type="caution">
    <text evidence="5">The sequence shown here is derived from an EMBL/GenBank/DDBJ whole genome shotgun (WGS) entry which is preliminary data.</text>
</comment>
<dbReference type="SMART" id="SM00822">
    <property type="entry name" value="PKS_KR"/>
    <property type="match status" value="1"/>
</dbReference>
<protein>
    <submittedName>
        <fullName evidence="5">SDR family NAD(P)-dependent oxidoreductase</fullName>
        <ecNumber evidence="5">1.-.-.-</ecNumber>
    </submittedName>
</protein>
<dbReference type="Gene3D" id="3.40.50.720">
    <property type="entry name" value="NAD(P)-binding Rossmann-like Domain"/>
    <property type="match status" value="1"/>
</dbReference>
<reference evidence="6" key="1">
    <citation type="journal article" date="2019" name="Int. J. Syst. Evol. Microbiol.">
        <title>The Global Catalogue of Microorganisms (GCM) 10K type strain sequencing project: providing services to taxonomists for standard genome sequencing and annotation.</title>
        <authorList>
            <consortium name="The Broad Institute Genomics Platform"/>
            <consortium name="The Broad Institute Genome Sequencing Center for Infectious Disease"/>
            <person name="Wu L."/>
            <person name="Ma J."/>
        </authorList>
    </citation>
    <scope>NUCLEOTIDE SEQUENCE [LARGE SCALE GENOMIC DNA]</scope>
    <source>
        <strain evidence="6">IBRC 10765</strain>
    </source>
</reference>
<feature type="domain" description="Ketoreductase" evidence="4">
    <location>
        <begin position="8"/>
        <end position="206"/>
    </location>
</feature>
<dbReference type="GO" id="GO:0016491">
    <property type="term" value="F:oxidoreductase activity"/>
    <property type="evidence" value="ECO:0007669"/>
    <property type="project" value="UniProtKB-KW"/>
</dbReference>
<dbReference type="InterPro" id="IPR057326">
    <property type="entry name" value="KR_dom"/>
</dbReference>
<dbReference type="PANTHER" id="PTHR44196:SF2">
    <property type="entry name" value="SHORT-CHAIN DEHYDROGENASE-RELATED"/>
    <property type="match status" value="1"/>
</dbReference>
<dbReference type="InterPro" id="IPR002347">
    <property type="entry name" value="SDR_fam"/>
</dbReference>
<organism evidence="5 6">
    <name type="scientific">Saccharospirillum mangrovi</name>
    <dbReference type="NCBI Taxonomy" id="2161747"/>
    <lineage>
        <taxon>Bacteria</taxon>
        <taxon>Pseudomonadati</taxon>
        <taxon>Pseudomonadota</taxon>
        <taxon>Gammaproteobacteria</taxon>
        <taxon>Oceanospirillales</taxon>
        <taxon>Saccharospirillaceae</taxon>
        <taxon>Saccharospirillum</taxon>
    </lineage>
</organism>
<comment type="similarity">
    <text evidence="1 3">Belongs to the short-chain dehydrogenases/reductases (SDR) family.</text>
</comment>
<evidence type="ECO:0000256" key="2">
    <source>
        <dbReference type="ARBA" id="ARBA00023002"/>
    </source>
</evidence>
<name>A0ABV8A286_9GAMM</name>
<evidence type="ECO:0000259" key="4">
    <source>
        <dbReference type="SMART" id="SM00822"/>
    </source>
</evidence>